<accession>A0A655NZV2</accession>
<feature type="region of interest" description="Disordered" evidence="1">
    <location>
        <begin position="35"/>
        <end position="54"/>
    </location>
</feature>
<evidence type="ECO:0000313" key="3">
    <source>
        <dbReference type="Proteomes" id="UP000044806"/>
    </source>
</evidence>
<organism evidence="2 3">
    <name type="scientific">Vibrio cholerae</name>
    <dbReference type="NCBI Taxonomy" id="666"/>
    <lineage>
        <taxon>Bacteria</taxon>
        <taxon>Pseudomonadati</taxon>
        <taxon>Pseudomonadota</taxon>
        <taxon>Gammaproteobacteria</taxon>
        <taxon>Vibrionales</taxon>
        <taxon>Vibrionaceae</taxon>
        <taxon>Vibrio</taxon>
    </lineage>
</organism>
<feature type="compositionally biased region" description="Polar residues" evidence="1">
    <location>
        <begin position="43"/>
        <end position="54"/>
    </location>
</feature>
<proteinExistence type="predicted"/>
<gene>
    <name evidence="2" type="ORF">ERS013165_00083</name>
</gene>
<evidence type="ECO:0000313" key="2">
    <source>
        <dbReference type="EMBL" id="CRZ76713.1"/>
    </source>
</evidence>
<dbReference type="EMBL" id="CWOW01000001">
    <property type="protein sequence ID" value="CRZ76713.1"/>
    <property type="molecule type" value="Genomic_DNA"/>
</dbReference>
<name>A0A655NZV2_VIBCL</name>
<protein>
    <submittedName>
        <fullName evidence="2">Uncharacterized protein</fullName>
    </submittedName>
</protein>
<dbReference type="Proteomes" id="UP000044806">
    <property type="component" value="Unassembled WGS sequence"/>
</dbReference>
<evidence type="ECO:0000256" key="1">
    <source>
        <dbReference type="SAM" id="MobiDB-lite"/>
    </source>
</evidence>
<sequence>MRTNFHFFKFRLHLCSTTIRLIPVTKIFKQTPLRPSHTPVSDFMQSGSIKATSKNNPVVTDSFIRR</sequence>
<dbReference type="AlphaFoldDB" id="A0A655NZV2"/>
<reference evidence="2 3" key="1">
    <citation type="submission" date="2015-07" db="EMBL/GenBank/DDBJ databases">
        <authorList>
            <consortium name="Pathogen Informatics"/>
        </authorList>
    </citation>
    <scope>NUCLEOTIDE SEQUENCE [LARGE SCALE GENOMIC DNA]</scope>
    <source>
        <strain evidence="2 3">A51</strain>
    </source>
</reference>